<dbReference type="AlphaFoldDB" id="A0A9D2K189"/>
<sequence length="61" mass="6844">MEKMFCLGLALGALGGALAVANSCKMRSLVKRSQEEFIDKVNEAVDARLDAMERDRKRERD</sequence>
<reference evidence="1" key="2">
    <citation type="submission" date="2021-04" db="EMBL/GenBank/DDBJ databases">
        <authorList>
            <person name="Gilroy R."/>
        </authorList>
    </citation>
    <scope>NUCLEOTIDE SEQUENCE</scope>
    <source>
        <strain evidence="1">ChiW7-2402</strain>
    </source>
</reference>
<dbReference type="Proteomes" id="UP000824102">
    <property type="component" value="Unassembled WGS sequence"/>
</dbReference>
<name>A0A9D2K189_9FIRM</name>
<evidence type="ECO:0000313" key="2">
    <source>
        <dbReference type="Proteomes" id="UP000824102"/>
    </source>
</evidence>
<reference evidence="1" key="1">
    <citation type="journal article" date="2021" name="PeerJ">
        <title>Extensive microbial diversity within the chicken gut microbiome revealed by metagenomics and culture.</title>
        <authorList>
            <person name="Gilroy R."/>
            <person name="Ravi A."/>
            <person name="Getino M."/>
            <person name="Pursley I."/>
            <person name="Horton D.L."/>
            <person name="Alikhan N.F."/>
            <person name="Baker D."/>
            <person name="Gharbi K."/>
            <person name="Hall N."/>
            <person name="Watson M."/>
            <person name="Adriaenssens E.M."/>
            <person name="Foster-Nyarko E."/>
            <person name="Jarju S."/>
            <person name="Secka A."/>
            <person name="Antonio M."/>
            <person name="Oren A."/>
            <person name="Chaudhuri R.R."/>
            <person name="La Ragione R."/>
            <person name="Hildebrand F."/>
            <person name="Pallen M.J."/>
        </authorList>
    </citation>
    <scope>NUCLEOTIDE SEQUENCE</scope>
    <source>
        <strain evidence="1">ChiW7-2402</strain>
    </source>
</reference>
<comment type="caution">
    <text evidence="1">The sequence shown here is derived from an EMBL/GenBank/DDBJ whole genome shotgun (WGS) entry which is preliminary data.</text>
</comment>
<gene>
    <name evidence="1" type="ORF">H9964_07465</name>
</gene>
<dbReference type="EMBL" id="DXBB01000108">
    <property type="protein sequence ID" value="HIZ73404.1"/>
    <property type="molecule type" value="Genomic_DNA"/>
</dbReference>
<accession>A0A9D2K189</accession>
<organism evidence="1 2">
    <name type="scientific">Candidatus Gallimonas intestinavium</name>
    <dbReference type="NCBI Taxonomy" id="2838603"/>
    <lineage>
        <taxon>Bacteria</taxon>
        <taxon>Bacillati</taxon>
        <taxon>Bacillota</taxon>
        <taxon>Clostridia</taxon>
        <taxon>Candidatus Gallimonas</taxon>
    </lineage>
</organism>
<proteinExistence type="predicted"/>
<protein>
    <submittedName>
        <fullName evidence="1">Uncharacterized protein</fullName>
    </submittedName>
</protein>
<evidence type="ECO:0000313" key="1">
    <source>
        <dbReference type="EMBL" id="HIZ73404.1"/>
    </source>
</evidence>